<proteinExistence type="predicted"/>
<feature type="domain" description="K Homology" evidence="2">
    <location>
        <begin position="3"/>
        <end position="43"/>
    </location>
</feature>
<dbReference type="Pfam" id="PF22985">
    <property type="entry name" value="KH_BICC1"/>
    <property type="match status" value="2"/>
</dbReference>
<evidence type="ECO:0000313" key="4">
    <source>
        <dbReference type="EMBL" id="KAA3678474.1"/>
    </source>
</evidence>
<dbReference type="Proteomes" id="UP000324629">
    <property type="component" value="Unassembled WGS sequence"/>
</dbReference>
<dbReference type="InterPro" id="IPR036612">
    <property type="entry name" value="KH_dom_type_1_sf"/>
</dbReference>
<comment type="caution">
    <text evidence="4">The sequence shown here is derived from an EMBL/GenBank/DDBJ whole genome shotgun (WGS) entry which is preliminary data.</text>
</comment>
<evidence type="ECO:0000313" key="5">
    <source>
        <dbReference type="Proteomes" id="UP000324629"/>
    </source>
</evidence>
<gene>
    <name evidence="4" type="ORF">DEA37_0005328</name>
</gene>
<evidence type="ECO:0000259" key="3">
    <source>
        <dbReference type="Pfam" id="PF22985"/>
    </source>
</evidence>
<organism evidence="4 5">
    <name type="scientific">Paragonimus westermani</name>
    <dbReference type="NCBI Taxonomy" id="34504"/>
    <lineage>
        <taxon>Eukaryota</taxon>
        <taxon>Metazoa</taxon>
        <taxon>Spiralia</taxon>
        <taxon>Lophotrochozoa</taxon>
        <taxon>Platyhelminthes</taxon>
        <taxon>Trematoda</taxon>
        <taxon>Digenea</taxon>
        <taxon>Plagiorchiida</taxon>
        <taxon>Troglotremata</taxon>
        <taxon>Troglotrematidae</taxon>
        <taxon>Paragonimus</taxon>
    </lineage>
</organism>
<dbReference type="PANTHER" id="PTHR10627">
    <property type="entry name" value="SCP160"/>
    <property type="match status" value="1"/>
</dbReference>
<protein>
    <submittedName>
        <fullName evidence="4">Protein bicaudal C</fullName>
    </submittedName>
</protein>
<dbReference type="PANTHER" id="PTHR10627:SF69">
    <property type="entry name" value="PROTEIN BICAUDAL C"/>
    <property type="match status" value="1"/>
</dbReference>
<dbReference type="Gene3D" id="3.30.310.270">
    <property type="match status" value="2"/>
</dbReference>
<dbReference type="InterPro" id="IPR004088">
    <property type="entry name" value="KH_dom_type_1"/>
</dbReference>
<dbReference type="AlphaFoldDB" id="A0A5J4NSM5"/>
<feature type="domain" description="Protein bicaudal C homolog 1 KH-like" evidence="3">
    <location>
        <begin position="239"/>
        <end position="299"/>
    </location>
</feature>
<accession>A0A5J4NSM5</accession>
<sequence>MFETQCHVHFPDSNRTSLVEKSNQVTISGHVNNVDRARQRIRDMLPITFIFCLPLNSASQTFLLHNTAFVRQLEIAYGVEVCHRMTNPSLTRTQILLSVRGLSVNSRKVKTVVQSLLQHCYKGDTPVPITMTMELDPAHKSVFLGQKTLEDLNKLVMQATGASLTFKTSDLLGGQERVRCDLSVVENSPRRISMQHGFSNTSMWNPDGLRTVPIKITGSSVDSVFLARQLITNLLPVALIFDVTMEDSKRLKNFDFARLREQYDVLVEVRAKQKQPLWSFVVRTSERNIRAVYTTWHLIKGFIALSKPVLNLPIYTPGQAEERYFTEAVHETGLAQNTDELSFRTSAWAPLEKINSGAQNLEPRCGELPSLSFNKFDTGQLLQSDNSSLKENIVPKQSLDWISSILDKMGEVSLNSAAYEDNAQLRLAPSRPSALSLTFPLNTQEDNQNQYHVNHKNTDCSTFTDLERKRFDHLFPTHSHYNPPPRVRRAAAGWINPGPSVVMEKRHS</sequence>
<dbReference type="EMBL" id="QNGE01001090">
    <property type="protein sequence ID" value="KAA3678474.1"/>
    <property type="molecule type" value="Genomic_DNA"/>
</dbReference>
<evidence type="ECO:0000259" key="2">
    <source>
        <dbReference type="Pfam" id="PF00013"/>
    </source>
</evidence>
<dbReference type="SUPFAM" id="SSF54791">
    <property type="entry name" value="Eukaryotic type KH-domain (KH-domain type I)"/>
    <property type="match status" value="1"/>
</dbReference>
<reference evidence="4 5" key="1">
    <citation type="journal article" date="2019" name="Gigascience">
        <title>Whole-genome sequence of the oriental lung fluke Paragonimus westermani.</title>
        <authorList>
            <person name="Oey H."/>
            <person name="Zakrzewski M."/>
            <person name="Narain K."/>
            <person name="Devi K.R."/>
            <person name="Agatsuma T."/>
            <person name="Nawaratna S."/>
            <person name="Gobert G.N."/>
            <person name="Jones M.K."/>
            <person name="Ragan M.A."/>
            <person name="McManus D.P."/>
            <person name="Krause L."/>
        </authorList>
    </citation>
    <scope>NUCLEOTIDE SEQUENCE [LARGE SCALE GENOMIC DNA]</scope>
    <source>
        <strain evidence="4 5">IND2009</strain>
    </source>
</reference>
<dbReference type="GO" id="GO:0005737">
    <property type="term" value="C:cytoplasm"/>
    <property type="evidence" value="ECO:0007669"/>
    <property type="project" value="TreeGrafter"/>
</dbReference>
<dbReference type="InterPro" id="IPR054727">
    <property type="entry name" value="BICC1_KH"/>
</dbReference>
<feature type="domain" description="Protein bicaudal C homolog 1 KH-like" evidence="3">
    <location>
        <begin position="49"/>
        <end position="121"/>
    </location>
</feature>
<keyword evidence="5" id="KW-1185">Reference proteome</keyword>
<name>A0A5J4NSM5_9TREM</name>
<dbReference type="Pfam" id="PF00013">
    <property type="entry name" value="KH_1"/>
    <property type="match status" value="1"/>
</dbReference>
<evidence type="ECO:0000256" key="1">
    <source>
        <dbReference type="ARBA" id="ARBA00022737"/>
    </source>
</evidence>
<dbReference type="GO" id="GO:0003723">
    <property type="term" value="F:RNA binding"/>
    <property type="evidence" value="ECO:0007669"/>
    <property type="project" value="InterPro"/>
</dbReference>
<keyword evidence="1" id="KW-0677">Repeat</keyword>